<protein>
    <recommendedName>
        <fullName evidence="7">Mitochondrial import inner membrane translocase subunit tim23</fullName>
    </recommendedName>
</protein>
<comment type="caution">
    <text evidence="5">The sequence shown here is derived from an EMBL/GenBank/DDBJ whole genome shotgun (WGS) entry which is preliminary data.</text>
</comment>
<evidence type="ECO:0008006" key="7">
    <source>
        <dbReference type="Google" id="ProtNLM"/>
    </source>
</evidence>
<keyword evidence="4" id="KW-0472">Membrane</keyword>
<evidence type="ECO:0000256" key="1">
    <source>
        <dbReference type="ARBA" id="ARBA00004141"/>
    </source>
</evidence>
<keyword evidence="3" id="KW-1133">Transmembrane helix</keyword>
<evidence type="ECO:0000256" key="2">
    <source>
        <dbReference type="ARBA" id="ARBA00022692"/>
    </source>
</evidence>
<gene>
    <name evidence="5" type="ORF">RDB_LOCUS90307</name>
</gene>
<evidence type="ECO:0000256" key="4">
    <source>
        <dbReference type="ARBA" id="ARBA00023136"/>
    </source>
</evidence>
<evidence type="ECO:0000256" key="3">
    <source>
        <dbReference type="ARBA" id="ARBA00022989"/>
    </source>
</evidence>
<accession>A0A8H3H5R6</accession>
<dbReference type="PANTHER" id="PTHR15371:SF0">
    <property type="entry name" value="SD19278P"/>
    <property type="match status" value="1"/>
</dbReference>
<dbReference type="GO" id="GO:0005744">
    <property type="term" value="C:TIM23 mitochondrial import inner membrane translocase complex"/>
    <property type="evidence" value="ECO:0007669"/>
    <property type="project" value="TreeGrafter"/>
</dbReference>
<name>A0A8H3H5R6_9AGAM</name>
<dbReference type="EMBL" id="CAJMXA010002498">
    <property type="protein sequence ID" value="CAE6482252.1"/>
    <property type="molecule type" value="Genomic_DNA"/>
</dbReference>
<dbReference type="GO" id="GO:0030150">
    <property type="term" value="P:protein import into mitochondrial matrix"/>
    <property type="evidence" value="ECO:0007669"/>
    <property type="project" value="TreeGrafter"/>
</dbReference>
<sequence>MSFNGAHNSSSDASSTSRDDAAAYLRNASFSRGDNSASPGTAMTAADLLNATSFDPSRLHPMAGISDKLDYLALDDEKTNALPGAGTALPSRGWSDDLCYGTGTTYLSGLALGGLYGVQEGYSRPLSVSSSRLRINSILNSVTRRGSYFGNSAGVIALMYNVLNSSIDAWRGKHDVWGSMAAGGISGAIYKSTGTPTHLDYNPTRVDLGLIKREFVQLLLQQV</sequence>
<dbReference type="PANTHER" id="PTHR15371">
    <property type="entry name" value="TIM23"/>
    <property type="match status" value="1"/>
</dbReference>
<organism evidence="5 6">
    <name type="scientific">Rhizoctonia solani</name>
    <dbReference type="NCBI Taxonomy" id="456999"/>
    <lineage>
        <taxon>Eukaryota</taxon>
        <taxon>Fungi</taxon>
        <taxon>Dikarya</taxon>
        <taxon>Basidiomycota</taxon>
        <taxon>Agaricomycotina</taxon>
        <taxon>Agaricomycetes</taxon>
        <taxon>Cantharellales</taxon>
        <taxon>Ceratobasidiaceae</taxon>
        <taxon>Rhizoctonia</taxon>
    </lineage>
</organism>
<proteinExistence type="predicted"/>
<dbReference type="AlphaFoldDB" id="A0A8H3H5R6"/>
<evidence type="ECO:0000313" key="6">
    <source>
        <dbReference type="Proteomes" id="UP000663853"/>
    </source>
</evidence>
<dbReference type="Proteomes" id="UP000663853">
    <property type="component" value="Unassembled WGS sequence"/>
</dbReference>
<comment type="subcellular location">
    <subcellularLocation>
        <location evidence="1">Membrane</location>
        <topology evidence="1">Multi-pass membrane protein</topology>
    </subcellularLocation>
</comment>
<dbReference type="InterPro" id="IPR045238">
    <property type="entry name" value="Tim23-like"/>
</dbReference>
<evidence type="ECO:0000313" key="5">
    <source>
        <dbReference type="EMBL" id="CAE6482252.1"/>
    </source>
</evidence>
<dbReference type="GO" id="GO:0008320">
    <property type="term" value="F:protein transmembrane transporter activity"/>
    <property type="evidence" value="ECO:0007669"/>
    <property type="project" value="TreeGrafter"/>
</dbReference>
<reference evidence="5" key="1">
    <citation type="submission" date="2021-01" db="EMBL/GenBank/DDBJ databases">
        <authorList>
            <person name="Kaushik A."/>
        </authorList>
    </citation>
    <scope>NUCLEOTIDE SEQUENCE</scope>
    <source>
        <strain evidence="5">AG6-10EEA</strain>
    </source>
</reference>
<keyword evidence="2" id="KW-0812">Transmembrane</keyword>
<dbReference type="Pfam" id="PF02466">
    <property type="entry name" value="Tim17"/>
    <property type="match status" value="1"/>
</dbReference>